<dbReference type="PROSITE" id="PS51257">
    <property type="entry name" value="PROKAR_LIPOPROTEIN"/>
    <property type="match status" value="1"/>
</dbReference>
<dbReference type="RefSeq" id="WP_114642837.1">
    <property type="nucleotide sequence ID" value="NZ_JAACIO010000019.1"/>
</dbReference>
<keyword evidence="1" id="KW-0175">Coiled coil</keyword>
<feature type="coiled-coil region" evidence="1">
    <location>
        <begin position="31"/>
        <end position="68"/>
    </location>
</feature>
<proteinExistence type="predicted"/>
<protein>
    <submittedName>
        <fullName evidence="2">Uncharacterized protein</fullName>
    </submittedName>
</protein>
<dbReference type="Proteomes" id="UP000263486">
    <property type="component" value="Unassembled WGS sequence"/>
</dbReference>
<comment type="caution">
    <text evidence="2">The sequence shown here is derived from an EMBL/GenBank/DDBJ whole genome shotgun (WGS) entry which is preliminary data.</text>
</comment>
<keyword evidence="3" id="KW-1185">Reference proteome</keyword>
<reference evidence="2 3" key="1">
    <citation type="submission" date="2018-08" db="EMBL/GenBank/DDBJ databases">
        <title>Draft genome sequence of Psychrilyobacter sp. strain SD5 isolated from Black Sea water.</title>
        <authorList>
            <person name="Yadav S."/>
            <person name="Villanueva L."/>
            <person name="Damste J.S.S."/>
        </authorList>
    </citation>
    <scope>NUCLEOTIDE SEQUENCE [LARGE SCALE GENOMIC DNA]</scope>
    <source>
        <strain evidence="2 3">SD5</strain>
    </source>
</reference>
<name>A0ABX9KFY5_9FUSO</name>
<evidence type="ECO:0000313" key="3">
    <source>
        <dbReference type="Proteomes" id="UP000263486"/>
    </source>
</evidence>
<dbReference type="EMBL" id="QUAJ01000018">
    <property type="protein sequence ID" value="REI40592.1"/>
    <property type="molecule type" value="Genomic_DNA"/>
</dbReference>
<accession>A0ABX9KFY5</accession>
<sequence>MKKILLGLLIVGALSACTSSKEKDMEMSTKVDTLNETVTTQMQEYESLKAETEELKMQVEELKMMEVQE</sequence>
<gene>
    <name evidence="2" type="ORF">DYH56_10560</name>
</gene>
<evidence type="ECO:0000313" key="2">
    <source>
        <dbReference type="EMBL" id="REI40592.1"/>
    </source>
</evidence>
<organism evidence="2 3">
    <name type="scientific">Psychrilyobacter piezotolerans</name>
    <dbReference type="NCBI Taxonomy" id="2293438"/>
    <lineage>
        <taxon>Bacteria</taxon>
        <taxon>Fusobacteriati</taxon>
        <taxon>Fusobacteriota</taxon>
        <taxon>Fusobacteriia</taxon>
        <taxon>Fusobacteriales</taxon>
        <taxon>Fusobacteriaceae</taxon>
        <taxon>Psychrilyobacter</taxon>
    </lineage>
</organism>
<evidence type="ECO:0000256" key="1">
    <source>
        <dbReference type="SAM" id="Coils"/>
    </source>
</evidence>